<accession>A0A3T2WI01</accession>
<evidence type="ECO:0000259" key="1">
    <source>
        <dbReference type="Pfam" id="PF09008"/>
    </source>
</evidence>
<dbReference type="InterPro" id="IPR009093">
    <property type="entry name" value="P22_tailspike_N"/>
</dbReference>
<dbReference type="InterPro" id="IPR012334">
    <property type="entry name" value="Pectin_lyas_fold"/>
</dbReference>
<dbReference type="EMBL" id="DAAHJA010000009">
    <property type="protein sequence ID" value="HAB6308738.1"/>
    <property type="molecule type" value="Genomic_DNA"/>
</dbReference>
<dbReference type="Pfam" id="PF09008">
    <property type="entry name" value="Head_binding"/>
    <property type="match status" value="1"/>
</dbReference>
<feature type="domain" description="Bacteriophage P22 tailspike N-terminal" evidence="1">
    <location>
        <begin position="1"/>
        <end position="113"/>
    </location>
</feature>
<evidence type="ECO:0000313" key="2">
    <source>
        <dbReference type="EMBL" id="HAB6308738.1"/>
    </source>
</evidence>
<dbReference type="Gene3D" id="2.160.20.10">
    <property type="entry name" value="Single-stranded right-handed beta-helix, Pectin lyase-like"/>
    <property type="match status" value="1"/>
</dbReference>
<name>A0A3T2WI01_SALET</name>
<protein>
    <recommendedName>
        <fullName evidence="1">Bacteriophage P22 tailspike N-terminal domain-containing protein</fullName>
    </recommendedName>
</protein>
<dbReference type="SUPFAM" id="SSF51327">
    <property type="entry name" value="Head-binding domain of phage P22 tailspike protein"/>
    <property type="match status" value="1"/>
</dbReference>
<dbReference type="AlphaFoldDB" id="A0A3T2WI01"/>
<dbReference type="InterPro" id="IPR011050">
    <property type="entry name" value="Pectin_lyase_fold/virulence"/>
</dbReference>
<comment type="caution">
    <text evidence="2">The sequence shown here is derived from an EMBL/GenBank/DDBJ whole genome shotgun (WGS) entry which is preliminary data.</text>
</comment>
<organism evidence="2">
    <name type="scientific">Salmonella enterica subsp. enterica serovar Orion</name>
    <dbReference type="NCBI Taxonomy" id="399586"/>
    <lineage>
        <taxon>Bacteria</taxon>
        <taxon>Pseudomonadati</taxon>
        <taxon>Pseudomonadota</taxon>
        <taxon>Gammaproteobacteria</taxon>
        <taxon>Enterobacterales</taxon>
        <taxon>Enterobacteriaceae</taxon>
        <taxon>Salmonella</taxon>
    </lineage>
</organism>
<reference evidence="2" key="1">
    <citation type="journal article" date="2018" name="Genome Biol.">
        <title>SKESA: strategic k-mer extension for scrupulous assemblies.</title>
        <authorList>
            <person name="Souvorov A."/>
            <person name="Agarwala R."/>
            <person name="Lipman D.J."/>
        </authorList>
    </citation>
    <scope>NUCLEOTIDE SEQUENCE</scope>
    <source>
        <strain evidence="2">Salmonella enterica</strain>
    </source>
</reference>
<proteinExistence type="predicted"/>
<reference evidence="2" key="2">
    <citation type="submission" date="2019-10" db="EMBL/GenBank/DDBJ databases">
        <authorList>
            <consortium name="NCBI Pathogen Detection Project"/>
        </authorList>
    </citation>
    <scope>NUCLEOTIDE SEQUENCE</scope>
    <source>
        <strain evidence="2">Salmonella enterica</strain>
    </source>
</reference>
<sequence>MSDIIPNVVVSQPAQLFTLARSFKANANGKVYIGQIDTDPVNPANQIQVYLENEDGSHVPVSQPLIINAAGYPVYNGQIAKFVTVQGHSMAIYDAYGTQQFYYPSVLKYDPDQLQVKLADPSDGFGDSLVAVKQPGDGTVARTVHDKMAERYTIDDFLIPGDVDDTEAFRRAIKHSQVSGQVVYGSSGRTYKISGELQLVDQITGAVARIHGAGRNSSFITPIGDFDAAVKAWGLGWGSSGGGAAFGVEFCGFTITSNNTANFTGNGLDIRRVGLWSLFSDLKIHYVGGIGLYAQSVFDHSLKSIEVRGTGGLGVKIYESKPTDPDGFQENSFLEISDVHAIGCNGGYTQIEIDGGDSFKFERLKPSEGTLGVDLKGIARGFTFHDTYCDGQIFDSSIENIGISISSSCSDINVKGGRVWNIKYAVDVSAGGCNVSGINLAYDSPAGSDVYAVFARPSIDRMLSVDAGLRIKNEAPFFVSAPIQAASHQYTPTISNVNVGAGSIYGAYNKLGNKLKIYVHVDFGVGSSVSGAIAVTTPVAATKTSFVNGCLFDTSDNKSYPIQGYIKAGEMGITLTHSGGLVTDTSPFTLSASDMIHLDGEYWIDTVQP</sequence>
<dbReference type="InterPro" id="IPR036730">
    <property type="entry name" value="P22_tailspike_N_sf"/>
</dbReference>
<dbReference type="SUPFAM" id="SSF51126">
    <property type="entry name" value="Pectin lyase-like"/>
    <property type="match status" value="1"/>
</dbReference>
<dbReference type="Gene3D" id="2.170.14.10">
    <property type="entry name" value="Phage P22 tailspike-like, N-terminal domain"/>
    <property type="match status" value="1"/>
</dbReference>
<gene>
    <name evidence="2" type="ORF">GB401_17095</name>
</gene>